<feature type="compositionally biased region" description="Gly residues" evidence="1">
    <location>
        <begin position="737"/>
        <end position="766"/>
    </location>
</feature>
<protein>
    <submittedName>
        <fullName evidence="3">Heterokaryon incompatibility protein HET-C</fullName>
    </submittedName>
</protein>
<evidence type="ECO:0000256" key="2">
    <source>
        <dbReference type="SAM" id="SignalP"/>
    </source>
</evidence>
<accession>A0A5C5FT43</accession>
<evidence type="ECO:0000313" key="3">
    <source>
        <dbReference type="EMBL" id="TNY19392.1"/>
    </source>
</evidence>
<reference evidence="3 4" key="1">
    <citation type="submission" date="2019-03" db="EMBL/GenBank/DDBJ databases">
        <title>Rhodosporidium diobovatum UCD-FST 08-225 genome sequencing, assembly, and annotation.</title>
        <authorList>
            <person name="Fakankun I.U."/>
            <person name="Fristensky B."/>
            <person name="Levin D.B."/>
        </authorList>
    </citation>
    <scope>NUCLEOTIDE SEQUENCE [LARGE SCALE GENOMIC DNA]</scope>
    <source>
        <strain evidence="3 4">UCD-FST 08-225</strain>
    </source>
</reference>
<keyword evidence="2" id="KW-0732">Signal</keyword>
<proteinExistence type="predicted"/>
<evidence type="ECO:0000313" key="4">
    <source>
        <dbReference type="Proteomes" id="UP000311382"/>
    </source>
</evidence>
<feature type="chain" id="PRO_5023018801" evidence="2">
    <location>
        <begin position="28"/>
        <end position="883"/>
    </location>
</feature>
<dbReference type="InterPro" id="IPR010816">
    <property type="entry name" value="Het-C"/>
</dbReference>
<feature type="compositionally biased region" description="Gly residues" evidence="1">
    <location>
        <begin position="862"/>
        <end position="883"/>
    </location>
</feature>
<dbReference type="InterPro" id="IPR052577">
    <property type="entry name" value="VWA7"/>
</dbReference>
<feature type="compositionally biased region" description="Gly residues" evidence="1">
    <location>
        <begin position="788"/>
        <end position="834"/>
    </location>
</feature>
<dbReference type="STRING" id="5288.A0A5C5FT43"/>
<dbReference type="EMBL" id="SOZI01000097">
    <property type="protein sequence ID" value="TNY19392.1"/>
    <property type="molecule type" value="Genomic_DNA"/>
</dbReference>
<feature type="region of interest" description="Disordered" evidence="1">
    <location>
        <begin position="590"/>
        <end position="611"/>
    </location>
</feature>
<dbReference type="PANTHER" id="PTHR14905:SF7">
    <property type="entry name" value="VON WILLEBRAND FACTOR A DOMAIN-CONTAINING PROTEIN 7"/>
    <property type="match status" value="1"/>
</dbReference>
<evidence type="ECO:0000256" key="1">
    <source>
        <dbReference type="SAM" id="MobiDB-lite"/>
    </source>
</evidence>
<gene>
    <name evidence="3" type="ORF">DMC30DRAFT_412052</name>
</gene>
<dbReference type="OrthoDB" id="2506204at2759"/>
<comment type="caution">
    <text evidence="3">The sequence shown here is derived from an EMBL/GenBank/DDBJ whole genome shotgun (WGS) entry which is preliminary data.</text>
</comment>
<dbReference type="AlphaFoldDB" id="A0A5C5FT43"/>
<dbReference type="Pfam" id="PF07217">
    <property type="entry name" value="Het-C"/>
    <property type="match status" value="1"/>
</dbReference>
<organism evidence="3 4">
    <name type="scientific">Rhodotorula diobovata</name>
    <dbReference type="NCBI Taxonomy" id="5288"/>
    <lineage>
        <taxon>Eukaryota</taxon>
        <taxon>Fungi</taxon>
        <taxon>Dikarya</taxon>
        <taxon>Basidiomycota</taxon>
        <taxon>Pucciniomycotina</taxon>
        <taxon>Microbotryomycetes</taxon>
        <taxon>Sporidiobolales</taxon>
        <taxon>Sporidiobolaceae</taxon>
        <taxon>Rhodotorula</taxon>
    </lineage>
</organism>
<dbReference type="PANTHER" id="PTHR14905">
    <property type="entry name" value="NG37"/>
    <property type="match status" value="1"/>
</dbReference>
<name>A0A5C5FT43_9BASI</name>
<dbReference type="Proteomes" id="UP000311382">
    <property type="component" value="Unassembled WGS sequence"/>
</dbReference>
<feature type="signal peptide" evidence="2">
    <location>
        <begin position="1"/>
        <end position="27"/>
    </location>
</feature>
<keyword evidence="4" id="KW-1185">Reference proteome</keyword>
<sequence>MTASARSSWGGTLSVLFALVCERPCLSSPSVLVLVALLLTGDAPHPTTGVLCFLPSARAFGAGNIPAYSFLEGKAFRHGDIEDALAELIKKSGGILGRGSKFGGLDIKRVYFGNWLRDYSQAMDIAGLTKLSKQTILNLVMALGFLAHGYATGEFEVTEERLGVYLCTEHIDNPKGYASDQPGGDARRVDPRLRGPVQDVELEVDPRTGMKNYIANENGNWDTSSRLVRERILQCIDMGRRARNGGRESDVYEAYRLLGTLLHTLEDFSAHSNWCELSLMRLGYTHVFPHVGDGVRVQSPAGPCPPLVTGTFGGSDFIHSLLGEATDHISEASVSDLAKAMDGARSTDRGMGGSSTSDTLRKLLFDLPGSSGTGLSREMGDIEDIRSRAASGSMNDLSPQELHATLWKVLTFRDNVVKGVENTIEKIPGLSSLVEKMTNSVNAFVFTTIEPMLKPIMGQATQVLTQGSAAVINNPEQYEVFTNPHASDPSHSFLSKDHFALILNEPAGQIAVVILSYTVKLIVKAWEENSMDPQDVARKVLTAFHHPYFYDDSSEVQRLMGETLKRWIDGQSAEDKRFILAGLTKDAVRNHKNRRRGHEADQEGHGAHGSYNSVLMPQGVGAFAQQHVPGAASAMNTFNQAQHKVNQVSGQFNQATSGVWGGGGGHGGRRDYDEGPQGAGFQEPQSGYMPPMGAPPQAVHGGAPHYNEFNQPHTSGGYPGQAPPQPQHSYGHNAPSFGGGGGGPSYGDDGGYGGGGGGAPGFGGPPQGQQQHYGGGHHQGPPPPQFGGHVGGPAGFGGGGPGPQGGYGGGYGGEPQFGGGQPGFGGGQPGFGGGGPPPPPQGDFYGQGGAPHHQGGHHGGPHHGGQGGYNAGYPGSGGGGGYY</sequence>
<feature type="region of interest" description="Disordered" evidence="1">
    <location>
        <begin position="658"/>
        <end position="883"/>
    </location>
</feature>